<evidence type="ECO:0000256" key="2">
    <source>
        <dbReference type="ARBA" id="ARBA00008429"/>
    </source>
</evidence>
<evidence type="ECO:0000256" key="3">
    <source>
        <dbReference type="ARBA" id="ARBA00022723"/>
    </source>
</evidence>
<evidence type="ECO:0000313" key="7">
    <source>
        <dbReference type="Proteomes" id="UP000189911"/>
    </source>
</evidence>
<dbReference type="PANTHER" id="PTHR43462">
    <property type="entry name" value="ALANYL-TRNA EDITING PROTEIN"/>
    <property type="match status" value="1"/>
</dbReference>
<dbReference type="Pfam" id="PF07973">
    <property type="entry name" value="tRNA_SAD"/>
    <property type="match status" value="1"/>
</dbReference>
<dbReference type="FunFam" id="2.40.30.130:FF:000016">
    <property type="entry name" value="YNL040W-like protein"/>
    <property type="match status" value="1"/>
</dbReference>
<dbReference type="SMART" id="SM00863">
    <property type="entry name" value="tRNA_SAD"/>
    <property type="match status" value="1"/>
</dbReference>
<dbReference type="GO" id="GO:0005524">
    <property type="term" value="F:ATP binding"/>
    <property type="evidence" value="ECO:0007669"/>
    <property type="project" value="InterPro"/>
</dbReference>
<dbReference type="Gene3D" id="2.40.30.130">
    <property type="match status" value="1"/>
</dbReference>
<dbReference type="GO" id="GO:0043039">
    <property type="term" value="P:tRNA aminoacylation"/>
    <property type="evidence" value="ECO:0007669"/>
    <property type="project" value="InterPro"/>
</dbReference>
<dbReference type="AlphaFoldDB" id="A0A1G4KJS1"/>
<evidence type="ECO:0000259" key="5">
    <source>
        <dbReference type="SMART" id="SM00863"/>
    </source>
</evidence>
<organism evidence="6 7">
    <name type="scientific">Lachancea nothofagi CBS 11611</name>
    <dbReference type="NCBI Taxonomy" id="1266666"/>
    <lineage>
        <taxon>Eukaryota</taxon>
        <taxon>Fungi</taxon>
        <taxon>Dikarya</taxon>
        <taxon>Ascomycota</taxon>
        <taxon>Saccharomycotina</taxon>
        <taxon>Saccharomycetes</taxon>
        <taxon>Saccharomycetales</taxon>
        <taxon>Saccharomycetaceae</taxon>
        <taxon>Lachancea</taxon>
    </lineage>
</organism>
<dbReference type="GO" id="GO:0004812">
    <property type="term" value="F:aminoacyl-tRNA ligase activity"/>
    <property type="evidence" value="ECO:0007669"/>
    <property type="project" value="InterPro"/>
</dbReference>
<dbReference type="GO" id="GO:0046872">
    <property type="term" value="F:metal ion binding"/>
    <property type="evidence" value="ECO:0007669"/>
    <property type="project" value="UniProtKB-KW"/>
</dbReference>
<feature type="domain" description="Threonyl/alanyl tRNA synthetase SAD" evidence="5">
    <location>
        <begin position="205"/>
        <end position="249"/>
    </location>
</feature>
<keyword evidence="7" id="KW-1185">Reference proteome</keyword>
<dbReference type="InterPro" id="IPR018163">
    <property type="entry name" value="Thr/Ala-tRNA-synth_IIc_edit"/>
</dbReference>
<protein>
    <submittedName>
        <fullName evidence="6">LANO_0G12552g1_1</fullName>
    </submittedName>
</protein>
<evidence type="ECO:0000313" key="6">
    <source>
        <dbReference type="EMBL" id="SCV04806.1"/>
    </source>
</evidence>
<dbReference type="InterPro" id="IPR051335">
    <property type="entry name" value="Alanyl-tRNA_Editing_Enzymes"/>
</dbReference>
<sequence>MATEVLKPTIIGSLACQKNSFVKNDFQTVVLRCEPTQKTTLYEVELQDTILFPEGGGQPGDTGFILPAGSVEEIIVSQVARKGLHAVHYVNKFIEPGSKVELQVNWTQRLDYMQQHTGQHLLSAILENEWQLDTLSWSMGGTPSDKKPNVEPSDLFNYVEIGRNLSDEEIIELSDLCNEYITTKAQAIEVDQQGSEDCDSEKGVMRTVRIGELDANPCCGTHLQSTSQIGSILISPFQNKVRGKNSKLYFMCGSRVLKYARFSHSITSRAKTLLSCTEAEVPQKIEFQRIASQKISKREQYWVKEFASSNLVSIIQAVELRKKGHLAVDEFGTLDVLAHIQKGLNLEIEKRQIQDYNIVLCGREKATNSGAILILSNSGTEIVSTASEISGLVQKLKGGGGKNGGKWQGKVIEYGELEWDLMVQFLSESF</sequence>
<comment type="similarity">
    <text evidence="2">Belongs to the class-II aminoacyl-tRNA synthetase family. Alax-L subfamily.</text>
</comment>
<keyword evidence="4" id="KW-0862">Zinc</keyword>
<name>A0A1G4KJS1_9SACH</name>
<evidence type="ECO:0000256" key="4">
    <source>
        <dbReference type="ARBA" id="ARBA00022833"/>
    </source>
</evidence>
<evidence type="ECO:0000256" key="1">
    <source>
        <dbReference type="ARBA" id="ARBA00001947"/>
    </source>
</evidence>
<proteinExistence type="inferred from homology"/>
<gene>
    <name evidence="6" type="ORF">LANO_0G12552G</name>
</gene>
<dbReference type="OrthoDB" id="288942at2759"/>
<dbReference type="SUPFAM" id="SSF55186">
    <property type="entry name" value="ThrRS/AlaRS common domain"/>
    <property type="match status" value="1"/>
</dbReference>
<comment type="cofactor">
    <cofactor evidence="1">
        <name>Zn(2+)</name>
        <dbReference type="ChEBI" id="CHEBI:29105"/>
    </cofactor>
</comment>
<dbReference type="InterPro" id="IPR012947">
    <property type="entry name" value="tRNA_SAD"/>
</dbReference>
<dbReference type="SUPFAM" id="SSF50447">
    <property type="entry name" value="Translation proteins"/>
    <property type="match status" value="1"/>
</dbReference>
<keyword evidence="3" id="KW-0479">Metal-binding</keyword>
<dbReference type="Gene3D" id="3.30.980.10">
    <property type="entry name" value="Threonyl-trna Synthetase, Chain A, domain 2"/>
    <property type="match status" value="1"/>
</dbReference>
<dbReference type="Proteomes" id="UP000189911">
    <property type="component" value="Chromosome G"/>
</dbReference>
<dbReference type="GO" id="GO:0002196">
    <property type="term" value="F:Ser-tRNA(Ala) deacylase activity"/>
    <property type="evidence" value="ECO:0007669"/>
    <property type="project" value="TreeGrafter"/>
</dbReference>
<dbReference type="EMBL" id="LT598453">
    <property type="protein sequence ID" value="SCV04806.1"/>
    <property type="molecule type" value="Genomic_DNA"/>
</dbReference>
<dbReference type="PANTHER" id="PTHR43462:SF1">
    <property type="entry name" value="ALANYL-TRNA EDITING PROTEIN AARSD1"/>
    <property type="match status" value="1"/>
</dbReference>
<reference evidence="7" key="1">
    <citation type="submission" date="2016-03" db="EMBL/GenBank/DDBJ databases">
        <authorList>
            <person name="Devillers Hugo."/>
        </authorList>
    </citation>
    <scope>NUCLEOTIDE SEQUENCE [LARGE SCALE GENOMIC DNA]</scope>
</reference>
<accession>A0A1G4KJS1</accession>
<dbReference type="InterPro" id="IPR009000">
    <property type="entry name" value="Transl_B-barrel_sf"/>
</dbReference>